<keyword evidence="3" id="KW-1185">Reference proteome</keyword>
<dbReference type="GO" id="GO:0008168">
    <property type="term" value="F:methyltransferase activity"/>
    <property type="evidence" value="ECO:0007669"/>
    <property type="project" value="TreeGrafter"/>
</dbReference>
<dbReference type="STRING" id="763407.A0A162USV3"/>
<evidence type="ECO:0000259" key="1">
    <source>
        <dbReference type="Pfam" id="PF13847"/>
    </source>
</evidence>
<protein>
    <recommendedName>
        <fullName evidence="1">Methyltransferase domain-containing protein</fullName>
    </recommendedName>
</protein>
<dbReference type="Pfam" id="PF13847">
    <property type="entry name" value="Methyltransf_31"/>
    <property type="match status" value="1"/>
</dbReference>
<evidence type="ECO:0000313" key="2">
    <source>
        <dbReference type="EMBL" id="OAD77832.1"/>
    </source>
</evidence>
<name>A0A162USV3_PHYB8</name>
<dbReference type="CDD" id="cd02440">
    <property type="entry name" value="AdoMet_MTases"/>
    <property type="match status" value="1"/>
</dbReference>
<dbReference type="PANTHER" id="PTHR43591:SF105">
    <property type="entry name" value="METHYLTRANSFERASE DOMAIN-CONTAINING PROTEIN-RELATED"/>
    <property type="match status" value="1"/>
</dbReference>
<dbReference type="OrthoDB" id="2257279at2759"/>
<feature type="domain" description="Methyltransferase" evidence="1">
    <location>
        <begin position="104"/>
        <end position="218"/>
    </location>
</feature>
<gene>
    <name evidence="2" type="ORF">PHYBLDRAFT_76520</name>
</gene>
<organism evidence="2 3">
    <name type="scientific">Phycomyces blakesleeanus (strain ATCC 8743b / DSM 1359 / FGSC 10004 / NBRC 33097 / NRRL 1555)</name>
    <dbReference type="NCBI Taxonomy" id="763407"/>
    <lineage>
        <taxon>Eukaryota</taxon>
        <taxon>Fungi</taxon>
        <taxon>Fungi incertae sedis</taxon>
        <taxon>Mucoromycota</taxon>
        <taxon>Mucoromycotina</taxon>
        <taxon>Mucoromycetes</taxon>
        <taxon>Mucorales</taxon>
        <taxon>Phycomycetaceae</taxon>
        <taxon>Phycomyces</taxon>
    </lineage>
</organism>
<dbReference type="VEuPathDB" id="FungiDB:PHYBLDRAFT_76520"/>
<dbReference type="GeneID" id="29004072"/>
<reference evidence="3" key="1">
    <citation type="submission" date="2015-06" db="EMBL/GenBank/DDBJ databases">
        <title>Expansion of signal transduction pathways in fungi by whole-genome duplication.</title>
        <authorList>
            <consortium name="DOE Joint Genome Institute"/>
            <person name="Corrochano L.M."/>
            <person name="Kuo A."/>
            <person name="Marcet-Houben M."/>
            <person name="Polaino S."/>
            <person name="Salamov A."/>
            <person name="Villalobos J.M."/>
            <person name="Alvarez M.I."/>
            <person name="Avalos J."/>
            <person name="Benito E.P."/>
            <person name="Benoit I."/>
            <person name="Burger G."/>
            <person name="Camino L.P."/>
            <person name="Canovas D."/>
            <person name="Cerda-Olmedo E."/>
            <person name="Cheng J.-F."/>
            <person name="Dominguez A."/>
            <person name="Elias M."/>
            <person name="Eslava A.P."/>
            <person name="Glaser F."/>
            <person name="Grimwood J."/>
            <person name="Gutierrez G."/>
            <person name="Heitman J."/>
            <person name="Henrissat B."/>
            <person name="Iturriaga E.A."/>
            <person name="Lang B.F."/>
            <person name="Lavin J.L."/>
            <person name="Lee S."/>
            <person name="Li W."/>
            <person name="Lindquist E."/>
            <person name="Lopez-Garcia S."/>
            <person name="Luque E.M."/>
            <person name="Marcos A.T."/>
            <person name="Martin J."/>
            <person name="McCluskey K."/>
            <person name="Medina H.R."/>
            <person name="Miralles-Duran A."/>
            <person name="Miyazaki A."/>
            <person name="Munoz-Torres E."/>
            <person name="Oguiza J.A."/>
            <person name="Ohm R."/>
            <person name="Olmedo M."/>
            <person name="Orejas M."/>
            <person name="Ortiz-Castellanos L."/>
            <person name="Pisabarro A.G."/>
            <person name="Rodriguez-Romero J."/>
            <person name="Ruiz-Herrera J."/>
            <person name="Ruiz-Vazquez R."/>
            <person name="Sanz C."/>
            <person name="Schackwitz W."/>
            <person name="Schmutz J."/>
            <person name="Shahriari M."/>
            <person name="Shelest E."/>
            <person name="Silva-Franco F."/>
            <person name="Soanes D."/>
            <person name="Syed K."/>
            <person name="Tagua V.G."/>
            <person name="Talbot N.J."/>
            <person name="Thon M."/>
            <person name="De vries R.P."/>
            <person name="Wiebenga A."/>
            <person name="Yadav J.S."/>
            <person name="Braun E.L."/>
            <person name="Baker S."/>
            <person name="Garre V."/>
            <person name="Horwitz B."/>
            <person name="Torres-Martinez S."/>
            <person name="Idnurm A."/>
            <person name="Herrera-Estrella A."/>
            <person name="Gabaldon T."/>
            <person name="Grigoriev I.V."/>
        </authorList>
    </citation>
    <scope>NUCLEOTIDE SEQUENCE [LARGE SCALE GENOMIC DNA]</scope>
    <source>
        <strain evidence="3">NRRL 1555(-)</strain>
    </source>
</reference>
<dbReference type="PANTHER" id="PTHR43591">
    <property type="entry name" value="METHYLTRANSFERASE"/>
    <property type="match status" value="1"/>
</dbReference>
<dbReference type="FunCoup" id="A0A162USV3">
    <property type="interactions" value="3"/>
</dbReference>
<dbReference type="AlphaFoldDB" id="A0A162USV3"/>
<dbReference type="SUPFAM" id="SSF53335">
    <property type="entry name" value="S-adenosyl-L-methionine-dependent methyltransferases"/>
    <property type="match status" value="1"/>
</dbReference>
<dbReference type="InParanoid" id="A0A162USV3"/>
<accession>A0A162USV3</accession>
<dbReference type="Proteomes" id="UP000077315">
    <property type="component" value="Unassembled WGS sequence"/>
</dbReference>
<proteinExistence type="predicted"/>
<dbReference type="RefSeq" id="XP_018295872.1">
    <property type="nucleotide sequence ID" value="XM_018443166.1"/>
</dbReference>
<dbReference type="Gene3D" id="3.40.50.150">
    <property type="entry name" value="Vaccinia Virus protein VP39"/>
    <property type="match status" value="1"/>
</dbReference>
<sequence>MATNRSLLQTQTLFRITFYFSSSFLMGNRFSKKSHDTIIEEATSEDKENIQSDIQIEMENSTDDDIMHFIQTAEEREHGQHYLLKHVVQANHFAPIENALKIEGSRALDIGCGSSGVWILDMAADFTNTTFYGIDIIDSFIPQGEKHSFAPTNCHFQTQDVIHGIPFPDNTFDYIHQRFMYMVYPSSMTGWGIKEMKRVMKPGATIELIEYDLRPRQPGPLFTKLFSAVNCALYKINKSGFRGEILGEILKRGDFNDITTDYWSLPICWGGEVGKTMYISVLGVCVWLGSKVYDQLDLQGDNLEESYDRFLDKAFDECVEYQTYFNLHWAYGTKPTV</sequence>
<dbReference type="InterPro" id="IPR025714">
    <property type="entry name" value="Methyltranfer_dom"/>
</dbReference>
<dbReference type="EMBL" id="KV440974">
    <property type="protein sequence ID" value="OAD77832.1"/>
    <property type="molecule type" value="Genomic_DNA"/>
</dbReference>
<evidence type="ECO:0000313" key="3">
    <source>
        <dbReference type="Proteomes" id="UP000077315"/>
    </source>
</evidence>
<dbReference type="InterPro" id="IPR029063">
    <property type="entry name" value="SAM-dependent_MTases_sf"/>
</dbReference>